<dbReference type="GO" id="GO:0005737">
    <property type="term" value="C:cytoplasm"/>
    <property type="evidence" value="ECO:0007669"/>
    <property type="project" value="TreeGrafter"/>
</dbReference>
<evidence type="ECO:0000259" key="2">
    <source>
        <dbReference type="Pfam" id="PF00656"/>
    </source>
</evidence>
<dbReference type="InterPro" id="IPR011600">
    <property type="entry name" value="Pept_C14_caspase"/>
</dbReference>
<dbReference type="AlphaFoldDB" id="A0A0C3QEA6"/>
<comment type="similarity">
    <text evidence="1">Belongs to the peptidase C14B family.</text>
</comment>
<evidence type="ECO:0000313" key="4">
    <source>
        <dbReference type="Proteomes" id="UP000054248"/>
    </source>
</evidence>
<dbReference type="Proteomes" id="UP000054248">
    <property type="component" value="Unassembled WGS sequence"/>
</dbReference>
<dbReference type="InterPro" id="IPR050452">
    <property type="entry name" value="Metacaspase"/>
</dbReference>
<dbReference type="PANTHER" id="PTHR48104:SF30">
    <property type="entry name" value="METACASPASE-1"/>
    <property type="match status" value="1"/>
</dbReference>
<dbReference type="Pfam" id="PF00656">
    <property type="entry name" value="Peptidase_C14"/>
    <property type="match status" value="1"/>
</dbReference>
<dbReference type="GO" id="GO:0004197">
    <property type="term" value="F:cysteine-type endopeptidase activity"/>
    <property type="evidence" value="ECO:0007669"/>
    <property type="project" value="InterPro"/>
</dbReference>
<accession>A0A0C3QEA6</accession>
<sequence length="171" mass="19312">MTLSGPKSDLKLMLKHLEYRHQGDDRQFVIITDFNPEPFEDADGVSRRIPFIPATRQAIEQNVRRTLRNLNRRDKCLVYYSGHIDLNPSTNARTGTSDAFLVIDGNARIYDYEFRSWFSESRHQSTTIISVFDACHSGGFLGLPYLYEDPSGHASGAVVASNLPTRSEVVS</sequence>
<keyword evidence="4" id="KW-1185">Reference proteome</keyword>
<protein>
    <recommendedName>
        <fullName evidence="2">Peptidase C14 caspase domain-containing protein</fullName>
    </recommendedName>
</protein>
<evidence type="ECO:0000313" key="3">
    <source>
        <dbReference type="EMBL" id="KIO23304.1"/>
    </source>
</evidence>
<dbReference type="EMBL" id="KN823088">
    <property type="protein sequence ID" value="KIO23304.1"/>
    <property type="molecule type" value="Genomic_DNA"/>
</dbReference>
<dbReference type="PANTHER" id="PTHR48104">
    <property type="entry name" value="METACASPASE-4"/>
    <property type="match status" value="1"/>
</dbReference>
<proteinExistence type="inferred from homology"/>
<dbReference type="Gene3D" id="3.40.50.1460">
    <property type="match status" value="1"/>
</dbReference>
<reference evidence="3 4" key="1">
    <citation type="submission" date="2014-04" db="EMBL/GenBank/DDBJ databases">
        <authorList>
            <consortium name="DOE Joint Genome Institute"/>
            <person name="Kuo A."/>
            <person name="Girlanda M."/>
            <person name="Perotto S."/>
            <person name="Kohler A."/>
            <person name="Nagy L.G."/>
            <person name="Floudas D."/>
            <person name="Copeland A."/>
            <person name="Barry K.W."/>
            <person name="Cichocki N."/>
            <person name="Veneault-Fourrey C."/>
            <person name="LaButti K."/>
            <person name="Lindquist E.A."/>
            <person name="Lipzen A."/>
            <person name="Lundell T."/>
            <person name="Morin E."/>
            <person name="Murat C."/>
            <person name="Sun H."/>
            <person name="Tunlid A."/>
            <person name="Henrissat B."/>
            <person name="Grigoriev I.V."/>
            <person name="Hibbett D.S."/>
            <person name="Martin F."/>
            <person name="Nordberg H.P."/>
            <person name="Cantor M.N."/>
            <person name="Hua S.X."/>
        </authorList>
    </citation>
    <scope>NUCLEOTIDE SEQUENCE [LARGE SCALE GENOMIC DNA]</scope>
    <source>
        <strain evidence="3 4">MUT 4182</strain>
    </source>
</reference>
<dbReference type="HOGENOM" id="CLU_1714658_0_0_1"/>
<name>A0A0C3QEA6_9AGAM</name>
<gene>
    <name evidence="3" type="ORF">M407DRAFT_27219</name>
</gene>
<dbReference type="OrthoDB" id="3223806at2759"/>
<dbReference type="GO" id="GO:0006508">
    <property type="term" value="P:proteolysis"/>
    <property type="evidence" value="ECO:0007669"/>
    <property type="project" value="InterPro"/>
</dbReference>
<reference evidence="4" key="2">
    <citation type="submission" date="2015-01" db="EMBL/GenBank/DDBJ databases">
        <title>Evolutionary Origins and Diversification of the Mycorrhizal Mutualists.</title>
        <authorList>
            <consortium name="DOE Joint Genome Institute"/>
            <consortium name="Mycorrhizal Genomics Consortium"/>
            <person name="Kohler A."/>
            <person name="Kuo A."/>
            <person name="Nagy L.G."/>
            <person name="Floudas D."/>
            <person name="Copeland A."/>
            <person name="Barry K.W."/>
            <person name="Cichocki N."/>
            <person name="Veneault-Fourrey C."/>
            <person name="LaButti K."/>
            <person name="Lindquist E.A."/>
            <person name="Lipzen A."/>
            <person name="Lundell T."/>
            <person name="Morin E."/>
            <person name="Murat C."/>
            <person name="Riley R."/>
            <person name="Ohm R."/>
            <person name="Sun H."/>
            <person name="Tunlid A."/>
            <person name="Henrissat B."/>
            <person name="Grigoriev I.V."/>
            <person name="Hibbett D.S."/>
            <person name="Martin F."/>
        </authorList>
    </citation>
    <scope>NUCLEOTIDE SEQUENCE [LARGE SCALE GENOMIC DNA]</scope>
    <source>
        <strain evidence="4">MUT 4182</strain>
    </source>
</reference>
<organism evidence="3 4">
    <name type="scientific">Tulasnella calospora MUT 4182</name>
    <dbReference type="NCBI Taxonomy" id="1051891"/>
    <lineage>
        <taxon>Eukaryota</taxon>
        <taxon>Fungi</taxon>
        <taxon>Dikarya</taxon>
        <taxon>Basidiomycota</taxon>
        <taxon>Agaricomycotina</taxon>
        <taxon>Agaricomycetes</taxon>
        <taxon>Cantharellales</taxon>
        <taxon>Tulasnellaceae</taxon>
        <taxon>Tulasnella</taxon>
    </lineage>
</organism>
<feature type="domain" description="Peptidase C14 caspase" evidence="2">
    <location>
        <begin position="3"/>
        <end position="149"/>
    </location>
</feature>
<evidence type="ECO:0000256" key="1">
    <source>
        <dbReference type="ARBA" id="ARBA00009005"/>
    </source>
</evidence>